<dbReference type="SUPFAM" id="SSF46785">
    <property type="entry name" value="Winged helix' DNA-binding domain"/>
    <property type="match status" value="1"/>
</dbReference>
<dbReference type="InterPro" id="IPR027417">
    <property type="entry name" value="P-loop_NTPase"/>
</dbReference>
<name>A0ABS4G9L4_9FIRM</name>
<organism evidence="3 4">
    <name type="scientific">Sedimentibacter acidaminivorans</name>
    <dbReference type="NCBI Taxonomy" id="913099"/>
    <lineage>
        <taxon>Bacteria</taxon>
        <taxon>Bacillati</taxon>
        <taxon>Bacillota</taxon>
        <taxon>Tissierellia</taxon>
        <taxon>Sedimentibacter</taxon>
    </lineage>
</organism>
<proteinExistence type="predicted"/>
<dbReference type="InterPro" id="IPR011579">
    <property type="entry name" value="ATPase_dom"/>
</dbReference>
<dbReference type="Proteomes" id="UP001519342">
    <property type="component" value="Unassembled WGS sequence"/>
</dbReference>
<comment type="caution">
    <text evidence="3">The sequence shown here is derived from an EMBL/GenBank/DDBJ whole genome shotgun (WGS) entry which is preliminary data.</text>
</comment>
<dbReference type="Gene3D" id="3.40.50.300">
    <property type="entry name" value="P-loop containing nucleotide triphosphate hydrolases"/>
    <property type="match status" value="1"/>
</dbReference>
<evidence type="ECO:0000259" key="1">
    <source>
        <dbReference type="Pfam" id="PF01637"/>
    </source>
</evidence>
<dbReference type="InterPro" id="IPR004256">
    <property type="entry name" value="DUF234"/>
</dbReference>
<protein>
    <submittedName>
        <fullName evidence="3">AAA+ ATPase superfamily predicted ATPase</fullName>
    </submittedName>
</protein>
<reference evidence="3 4" key="1">
    <citation type="submission" date="2021-03" db="EMBL/GenBank/DDBJ databases">
        <title>Genomic Encyclopedia of Type Strains, Phase IV (KMG-IV): sequencing the most valuable type-strain genomes for metagenomic binning, comparative biology and taxonomic classification.</title>
        <authorList>
            <person name="Goeker M."/>
        </authorList>
    </citation>
    <scope>NUCLEOTIDE SEQUENCE [LARGE SCALE GENOMIC DNA]</scope>
    <source>
        <strain evidence="3 4">DSM 24004</strain>
    </source>
</reference>
<dbReference type="InterPro" id="IPR011335">
    <property type="entry name" value="Restrct_endonuc-II-like"/>
</dbReference>
<evidence type="ECO:0000313" key="4">
    <source>
        <dbReference type="Proteomes" id="UP001519342"/>
    </source>
</evidence>
<gene>
    <name evidence="3" type="ORF">J2Z76_000090</name>
</gene>
<dbReference type="Pfam" id="PF01637">
    <property type="entry name" value="ATPase_2"/>
    <property type="match status" value="1"/>
</dbReference>
<feature type="domain" description="ATPase" evidence="1">
    <location>
        <begin position="4"/>
        <end position="206"/>
    </location>
</feature>
<evidence type="ECO:0000313" key="3">
    <source>
        <dbReference type="EMBL" id="MBP1924237.1"/>
    </source>
</evidence>
<sequence length="462" mass="54381">MIKFVNRNKEYKFLEDEYNRDSSSLVILYGRRRVGKTALASEFIKEKNALYFLVTEESEAQNRLAFKNMTADFIHNNLLKNANIDNWDIIFQSILDYESNCKKVIVIDEFQNLGKSNSAFPSIFQKIWDTMLKDKNIMVILCGSLISMMESQTLNYTSPLYGRRTGQIKLKQIPFTHYHEFFPDKSRKELIEYYAITGGVPKYIELFYDYKDIYTAIEKNVISKSSFLYDEPNFLLQREVSEIGSYFSVIKTIAAGNEKLSKIAASLELKQTGLTKYLKTLINLDIIEREVPITEENPEKSKRGLYKINDNFMLFWFRFIYPNLSFIESGNDGLAMDKIRNNLIDRHVSYIYEDVCIEEMWNLNSAKKWNFYFDRVGRWWNNNTEIDIVAFDSTGNDIIFGECKYWVNKVGVDVLKSLEEKGKSVEWKKNNRKNWYIIFSINGFTDDLIELANNREDLLLWQ</sequence>
<dbReference type="InterPro" id="IPR036390">
    <property type="entry name" value="WH_DNA-bd_sf"/>
</dbReference>
<keyword evidence="4" id="KW-1185">Reference proteome</keyword>
<dbReference type="EMBL" id="JAGGKS010000001">
    <property type="protein sequence ID" value="MBP1924237.1"/>
    <property type="molecule type" value="Genomic_DNA"/>
</dbReference>
<dbReference type="Pfam" id="PF03008">
    <property type="entry name" value="DUF234"/>
    <property type="match status" value="1"/>
</dbReference>
<dbReference type="PANTHER" id="PTHR34704">
    <property type="entry name" value="ATPASE"/>
    <property type="match status" value="1"/>
</dbReference>
<dbReference type="PANTHER" id="PTHR34704:SF1">
    <property type="entry name" value="ATPASE"/>
    <property type="match status" value="1"/>
</dbReference>
<dbReference type="RefSeq" id="WP_209510018.1">
    <property type="nucleotide sequence ID" value="NZ_JAGGKS010000001.1"/>
</dbReference>
<dbReference type="SUPFAM" id="SSF52540">
    <property type="entry name" value="P-loop containing nucleoside triphosphate hydrolases"/>
    <property type="match status" value="1"/>
</dbReference>
<accession>A0ABS4G9L4</accession>
<feature type="domain" description="DUF234" evidence="2">
    <location>
        <begin position="316"/>
        <end position="406"/>
    </location>
</feature>
<dbReference type="SUPFAM" id="SSF52980">
    <property type="entry name" value="Restriction endonuclease-like"/>
    <property type="match status" value="1"/>
</dbReference>
<evidence type="ECO:0000259" key="2">
    <source>
        <dbReference type="Pfam" id="PF03008"/>
    </source>
</evidence>